<accession>A0A9D1GSJ7</accession>
<keyword evidence="1" id="KW-0472">Membrane</keyword>
<reference evidence="2" key="2">
    <citation type="journal article" date="2021" name="PeerJ">
        <title>Extensive microbial diversity within the chicken gut microbiome revealed by metagenomics and culture.</title>
        <authorList>
            <person name="Gilroy R."/>
            <person name="Ravi A."/>
            <person name="Getino M."/>
            <person name="Pursley I."/>
            <person name="Horton D.L."/>
            <person name="Alikhan N.F."/>
            <person name="Baker D."/>
            <person name="Gharbi K."/>
            <person name="Hall N."/>
            <person name="Watson M."/>
            <person name="Adriaenssens E.M."/>
            <person name="Foster-Nyarko E."/>
            <person name="Jarju S."/>
            <person name="Secka A."/>
            <person name="Antonio M."/>
            <person name="Oren A."/>
            <person name="Chaudhuri R.R."/>
            <person name="La Ragione R."/>
            <person name="Hildebrand F."/>
            <person name="Pallen M.J."/>
        </authorList>
    </citation>
    <scope>NUCLEOTIDE SEQUENCE</scope>
    <source>
        <strain evidence="2">CHK33-4379</strain>
    </source>
</reference>
<keyword evidence="1" id="KW-1133">Transmembrane helix</keyword>
<evidence type="ECO:0000256" key="1">
    <source>
        <dbReference type="SAM" id="Phobius"/>
    </source>
</evidence>
<gene>
    <name evidence="2" type="ORF">IAC39_01760</name>
</gene>
<dbReference type="AlphaFoldDB" id="A0A9D1GSJ7"/>
<keyword evidence="1" id="KW-0812">Transmembrane</keyword>
<evidence type="ECO:0000313" key="3">
    <source>
        <dbReference type="Proteomes" id="UP000824136"/>
    </source>
</evidence>
<dbReference type="EMBL" id="DVLL01000008">
    <property type="protein sequence ID" value="HIT58436.1"/>
    <property type="molecule type" value="Genomic_DNA"/>
</dbReference>
<comment type="caution">
    <text evidence="2">The sequence shown here is derived from an EMBL/GenBank/DDBJ whole genome shotgun (WGS) entry which is preliminary data.</text>
</comment>
<dbReference type="Proteomes" id="UP000824136">
    <property type="component" value="Unassembled WGS sequence"/>
</dbReference>
<feature type="transmembrane region" description="Helical" evidence="1">
    <location>
        <begin position="46"/>
        <end position="68"/>
    </location>
</feature>
<reference evidence="2" key="1">
    <citation type="submission" date="2020-10" db="EMBL/GenBank/DDBJ databases">
        <authorList>
            <person name="Gilroy R."/>
        </authorList>
    </citation>
    <scope>NUCLEOTIDE SEQUENCE</scope>
    <source>
        <strain evidence="2">CHK33-4379</strain>
    </source>
</reference>
<organism evidence="2 3">
    <name type="scientific">Candidatus Faeciplasma pullistercoris</name>
    <dbReference type="NCBI Taxonomy" id="2840800"/>
    <lineage>
        <taxon>Bacteria</taxon>
        <taxon>Bacillati</taxon>
        <taxon>Bacillota</taxon>
        <taxon>Clostridia</taxon>
        <taxon>Eubacteriales</taxon>
        <taxon>Oscillospiraceae</taxon>
        <taxon>Oscillospiraceae incertae sedis</taxon>
        <taxon>Candidatus Faeciplasma</taxon>
    </lineage>
</organism>
<evidence type="ECO:0000313" key="2">
    <source>
        <dbReference type="EMBL" id="HIT58436.1"/>
    </source>
</evidence>
<feature type="transmembrane region" description="Helical" evidence="1">
    <location>
        <begin position="6"/>
        <end position="25"/>
    </location>
</feature>
<sequence length="308" mass="34635">MPYLEYLIIIILVINTVIALVYLIYGLVRRRRAEQERGHRGKYVMLAFVILVTPPVGICFLAFSHILYKLGSGKEVDMSDVSFSRERVKVDIAADIGSEINIVPMKEALNVSDTALRRRMLLDVLKRDTAKAMATLSVAIENPDSETSHYAASVMTDALSEFRGTVQNMAEALKKDPEDMDLAVSLLSSLLEVLGKGMLIGTEKSTYTHMANDTAQSIYDNDVSLLKGADYKRLAGLLTDIGVISAAEEWVRRGMEQRPESLDVYVGAMKYYYTIKNRDGFFECLDRLKSSSVVLDNEAMQYMRLFRR</sequence>
<proteinExistence type="predicted"/>
<name>A0A9D1GSJ7_9FIRM</name>
<protein>
    <submittedName>
        <fullName evidence="2">Uncharacterized protein</fullName>
    </submittedName>
</protein>